<evidence type="ECO:0000256" key="3">
    <source>
        <dbReference type="ARBA" id="ARBA00022694"/>
    </source>
</evidence>
<evidence type="ECO:0000256" key="6">
    <source>
        <dbReference type="ARBA" id="ARBA00022833"/>
    </source>
</evidence>
<comment type="similarity">
    <text evidence="1">Belongs to the cytidine and deoxycytidylate deaminase family. ADAT2 subfamily.</text>
</comment>
<dbReference type="InterPro" id="IPR028883">
    <property type="entry name" value="tRNA_aden_deaminase"/>
</dbReference>
<dbReference type="CDD" id="cd01285">
    <property type="entry name" value="nucleoside_deaminase"/>
    <property type="match status" value="1"/>
</dbReference>
<organism evidence="10 11">
    <name type="scientific">Proteobacteria bacterium 228</name>
    <dbReference type="NCBI Taxonomy" id="2083153"/>
    <lineage>
        <taxon>Bacteria</taxon>
        <taxon>Pseudomonadati</taxon>
        <taxon>Pseudomonadota</taxon>
    </lineage>
</organism>
<evidence type="ECO:0000256" key="4">
    <source>
        <dbReference type="ARBA" id="ARBA00022723"/>
    </source>
</evidence>
<evidence type="ECO:0000259" key="9">
    <source>
        <dbReference type="PROSITE" id="PS51747"/>
    </source>
</evidence>
<evidence type="ECO:0000256" key="5">
    <source>
        <dbReference type="ARBA" id="ARBA00022801"/>
    </source>
</evidence>
<name>A0A2S5KX38_9PROT</name>
<dbReference type="NCBIfam" id="NF008113">
    <property type="entry name" value="PRK10860.1"/>
    <property type="match status" value="1"/>
</dbReference>
<feature type="active site" description="Proton donor" evidence="8">
    <location>
        <position position="62"/>
    </location>
</feature>
<comment type="subunit">
    <text evidence="2 8">Homodimer.</text>
</comment>
<dbReference type="AlphaFoldDB" id="A0A2S5KX38"/>
<dbReference type="InterPro" id="IPR016193">
    <property type="entry name" value="Cytidine_deaminase-like"/>
</dbReference>
<evidence type="ECO:0000256" key="2">
    <source>
        <dbReference type="ARBA" id="ARBA00011738"/>
    </source>
</evidence>
<evidence type="ECO:0000313" key="10">
    <source>
        <dbReference type="EMBL" id="PPC79340.1"/>
    </source>
</evidence>
<dbReference type="Proteomes" id="UP000238196">
    <property type="component" value="Unassembled WGS sequence"/>
</dbReference>
<dbReference type="FunFam" id="3.40.140.10:FF:000005">
    <property type="entry name" value="tRNA-specific adenosine deaminase"/>
    <property type="match status" value="1"/>
</dbReference>
<dbReference type="PANTHER" id="PTHR11079">
    <property type="entry name" value="CYTOSINE DEAMINASE FAMILY MEMBER"/>
    <property type="match status" value="1"/>
</dbReference>
<feature type="binding site" evidence="8">
    <location>
        <position position="90"/>
    </location>
    <ligand>
        <name>Zn(2+)</name>
        <dbReference type="ChEBI" id="CHEBI:29105"/>
        <note>catalytic</note>
    </ligand>
</feature>
<comment type="function">
    <text evidence="8">Catalyzes the deamination of adenosine to inosine at the wobble position 34 of tRNA(Arg2).</text>
</comment>
<protein>
    <recommendedName>
        <fullName evidence="8">tRNA-specific adenosine deaminase</fullName>
        <ecNumber evidence="8">3.5.4.33</ecNumber>
    </recommendedName>
</protein>
<comment type="cofactor">
    <cofactor evidence="8">
        <name>Zn(2+)</name>
        <dbReference type="ChEBI" id="CHEBI:29105"/>
    </cofactor>
    <text evidence="8">Binds 1 zinc ion per subunit.</text>
</comment>
<dbReference type="PROSITE" id="PS51747">
    <property type="entry name" value="CYT_DCMP_DEAMINASES_2"/>
    <property type="match status" value="1"/>
</dbReference>
<dbReference type="GO" id="GO:0052717">
    <property type="term" value="F:tRNA-specific adenosine-34 deaminase activity"/>
    <property type="evidence" value="ECO:0007669"/>
    <property type="project" value="UniProtKB-UniRule"/>
</dbReference>
<dbReference type="SUPFAM" id="SSF53927">
    <property type="entry name" value="Cytidine deaminase-like"/>
    <property type="match status" value="1"/>
</dbReference>
<keyword evidence="5 8" id="KW-0378">Hydrolase</keyword>
<accession>A0A2S5KX38</accession>
<dbReference type="EMBL" id="PRLP01000002">
    <property type="protein sequence ID" value="PPC79340.1"/>
    <property type="molecule type" value="Genomic_DNA"/>
</dbReference>
<dbReference type="PROSITE" id="PS00903">
    <property type="entry name" value="CYT_DCMP_DEAMINASES_1"/>
    <property type="match status" value="1"/>
</dbReference>
<dbReference type="Gene3D" id="3.40.140.10">
    <property type="entry name" value="Cytidine Deaminase, domain 2"/>
    <property type="match status" value="1"/>
</dbReference>
<proteinExistence type="inferred from homology"/>
<dbReference type="GO" id="GO:0002100">
    <property type="term" value="P:tRNA wobble adenosine to inosine editing"/>
    <property type="evidence" value="ECO:0007669"/>
    <property type="project" value="UniProtKB-UniRule"/>
</dbReference>
<gene>
    <name evidence="8" type="primary">tadA</name>
    <name evidence="10" type="ORF">C4K68_00695</name>
</gene>
<dbReference type="OrthoDB" id="5292446at2"/>
<dbReference type="EC" id="3.5.4.33" evidence="8"/>
<comment type="catalytic activity">
    <reaction evidence="7 8">
        <text>adenosine(34) in tRNA + H2O + H(+) = inosine(34) in tRNA + NH4(+)</text>
        <dbReference type="Rhea" id="RHEA:43168"/>
        <dbReference type="Rhea" id="RHEA-COMP:10373"/>
        <dbReference type="Rhea" id="RHEA-COMP:10374"/>
        <dbReference type="ChEBI" id="CHEBI:15377"/>
        <dbReference type="ChEBI" id="CHEBI:15378"/>
        <dbReference type="ChEBI" id="CHEBI:28938"/>
        <dbReference type="ChEBI" id="CHEBI:74411"/>
        <dbReference type="ChEBI" id="CHEBI:82852"/>
        <dbReference type="EC" id="3.5.4.33"/>
    </reaction>
</comment>
<dbReference type="PANTHER" id="PTHR11079:SF202">
    <property type="entry name" value="TRNA-SPECIFIC ADENOSINE DEAMINASE"/>
    <property type="match status" value="1"/>
</dbReference>
<feature type="binding site" evidence="8">
    <location>
        <position position="60"/>
    </location>
    <ligand>
        <name>Zn(2+)</name>
        <dbReference type="ChEBI" id="CHEBI:29105"/>
        <note>catalytic</note>
    </ligand>
</feature>
<comment type="caution">
    <text evidence="10">The sequence shown here is derived from an EMBL/GenBank/DDBJ whole genome shotgun (WGS) entry which is preliminary data.</text>
</comment>
<evidence type="ECO:0000313" key="11">
    <source>
        <dbReference type="Proteomes" id="UP000238196"/>
    </source>
</evidence>
<dbReference type="InterPro" id="IPR002125">
    <property type="entry name" value="CMP_dCMP_dom"/>
</dbReference>
<evidence type="ECO:0000256" key="8">
    <source>
        <dbReference type="HAMAP-Rule" id="MF_00972"/>
    </source>
</evidence>
<dbReference type="Pfam" id="PF00383">
    <property type="entry name" value="dCMP_cyt_deam_1"/>
    <property type="match status" value="1"/>
</dbReference>
<dbReference type="GO" id="GO:0008270">
    <property type="term" value="F:zinc ion binding"/>
    <property type="evidence" value="ECO:0007669"/>
    <property type="project" value="UniProtKB-UniRule"/>
</dbReference>
<dbReference type="HAMAP" id="MF_00972">
    <property type="entry name" value="tRNA_aden_deaminase"/>
    <property type="match status" value="1"/>
</dbReference>
<reference evidence="10 11" key="1">
    <citation type="submission" date="2018-02" db="EMBL/GenBank/DDBJ databases">
        <title>novel marine gammaproteobacteria from coastal saline agro ecosystem.</title>
        <authorList>
            <person name="Krishnan R."/>
            <person name="Ramesh Kumar N."/>
        </authorList>
    </citation>
    <scope>NUCLEOTIDE SEQUENCE [LARGE SCALE GENOMIC DNA]</scope>
    <source>
        <strain evidence="10 11">228</strain>
    </source>
</reference>
<feature type="domain" description="CMP/dCMP-type deaminase" evidence="9">
    <location>
        <begin position="9"/>
        <end position="136"/>
    </location>
</feature>
<keyword evidence="6 8" id="KW-0862">Zinc</keyword>
<sequence length="173" mass="18684">MASPTAFSSADEAWMRHAMALASQAEALGEIPVGALVVVEGQVVGEGFNCPISSHDPSAHAEMVAVRQAAQALQNYRLTGATLYVTLEPCTMCVGVMVHSRIERVVYGAPEPKAGAVQSRAQLLGAPYLNHYVRWQGGLLAEECSQQLSDFFRRRRAEKKQAKALQSSREQAG</sequence>
<keyword evidence="4 8" id="KW-0479">Metal-binding</keyword>
<feature type="binding site" evidence="8">
    <location>
        <position position="93"/>
    </location>
    <ligand>
        <name>Zn(2+)</name>
        <dbReference type="ChEBI" id="CHEBI:29105"/>
        <note>catalytic</note>
    </ligand>
</feature>
<evidence type="ECO:0000256" key="1">
    <source>
        <dbReference type="ARBA" id="ARBA00010669"/>
    </source>
</evidence>
<evidence type="ECO:0000256" key="7">
    <source>
        <dbReference type="ARBA" id="ARBA00048045"/>
    </source>
</evidence>
<dbReference type="InterPro" id="IPR016192">
    <property type="entry name" value="APOBEC/CMP_deaminase_Zn-bd"/>
</dbReference>
<keyword evidence="3 8" id="KW-0819">tRNA processing</keyword>